<keyword evidence="1" id="KW-0812">Transmembrane</keyword>
<organism evidence="2 3">
    <name type="scientific">Candidatus Woesebacteria bacterium RIFCSPHIGHO2_01_FULL_38_9</name>
    <dbReference type="NCBI Taxonomy" id="1802492"/>
    <lineage>
        <taxon>Bacteria</taxon>
        <taxon>Candidatus Woeseibacteriota</taxon>
    </lineage>
</organism>
<proteinExistence type="predicted"/>
<reference evidence="2 3" key="1">
    <citation type="journal article" date="2016" name="Nat. Commun.">
        <title>Thousands of microbial genomes shed light on interconnected biogeochemical processes in an aquifer system.</title>
        <authorList>
            <person name="Anantharaman K."/>
            <person name="Brown C.T."/>
            <person name="Hug L.A."/>
            <person name="Sharon I."/>
            <person name="Castelle C.J."/>
            <person name="Probst A.J."/>
            <person name="Thomas B.C."/>
            <person name="Singh A."/>
            <person name="Wilkins M.J."/>
            <person name="Karaoz U."/>
            <person name="Brodie E.L."/>
            <person name="Williams K.H."/>
            <person name="Hubbard S.S."/>
            <person name="Banfield J.F."/>
        </authorList>
    </citation>
    <scope>NUCLEOTIDE SEQUENCE [LARGE SCALE GENOMIC DNA]</scope>
</reference>
<evidence type="ECO:0008006" key="4">
    <source>
        <dbReference type="Google" id="ProtNLM"/>
    </source>
</evidence>
<keyword evidence="1" id="KW-1133">Transmembrane helix</keyword>
<dbReference type="EMBL" id="MGGE01000045">
    <property type="protein sequence ID" value="OGM20296.1"/>
    <property type="molecule type" value="Genomic_DNA"/>
</dbReference>
<name>A0A1F7XZ62_9BACT</name>
<gene>
    <name evidence="2" type="ORF">A2714_05120</name>
</gene>
<evidence type="ECO:0000256" key="1">
    <source>
        <dbReference type="SAM" id="Phobius"/>
    </source>
</evidence>
<evidence type="ECO:0000313" key="2">
    <source>
        <dbReference type="EMBL" id="OGM20296.1"/>
    </source>
</evidence>
<dbReference type="Proteomes" id="UP000178419">
    <property type="component" value="Unassembled WGS sequence"/>
</dbReference>
<evidence type="ECO:0000313" key="3">
    <source>
        <dbReference type="Proteomes" id="UP000178419"/>
    </source>
</evidence>
<protein>
    <recommendedName>
        <fullName evidence="4">DUF304 domain-containing protein</fullName>
    </recommendedName>
</protein>
<feature type="transmembrane region" description="Helical" evidence="1">
    <location>
        <begin position="86"/>
        <end position="104"/>
    </location>
</feature>
<accession>A0A1F7XZ62</accession>
<feature type="transmembrane region" description="Helical" evidence="1">
    <location>
        <begin position="116"/>
        <end position="135"/>
    </location>
</feature>
<sequence>MPDVFDAKKVGDNVPKTELDQVAPHKTSQKHVPKKVIEIPEGVDEHQLEGHNHNPLSAFCYYPDNVKFINEDPEEKIILLLRKHPITNLGWLSITFLMLIAPPFLSVASPFEMLPWGFQIILSLVWYLITTAFVLEQFLSWFFHVNIVTDERIIEVDFVNLLYREITDANLDQIQDVTVEVGGALRTYLHFGNVVIQTAAQVPKIEFEAVPNPDKVARVLRELRIEEEQEKLEGRVR</sequence>
<comment type="caution">
    <text evidence="2">The sequence shown here is derived from an EMBL/GenBank/DDBJ whole genome shotgun (WGS) entry which is preliminary data.</text>
</comment>
<dbReference type="AlphaFoldDB" id="A0A1F7XZ62"/>
<keyword evidence="1" id="KW-0472">Membrane</keyword>